<name>A0ABV5J4B3_9BACT</name>
<dbReference type="InterPro" id="IPR001296">
    <property type="entry name" value="Glyco_trans_1"/>
</dbReference>
<dbReference type="EMBL" id="JBHMEW010000052">
    <property type="protein sequence ID" value="MFB9211654.1"/>
    <property type="molecule type" value="Genomic_DNA"/>
</dbReference>
<evidence type="ECO:0000313" key="3">
    <source>
        <dbReference type="Proteomes" id="UP001589654"/>
    </source>
</evidence>
<evidence type="ECO:0000313" key="2">
    <source>
        <dbReference type="EMBL" id="MFB9211654.1"/>
    </source>
</evidence>
<dbReference type="EC" id="2.4.-.-" evidence="2"/>
<dbReference type="PANTHER" id="PTHR12526">
    <property type="entry name" value="GLYCOSYLTRANSFERASE"/>
    <property type="match status" value="1"/>
</dbReference>
<evidence type="ECO:0000259" key="1">
    <source>
        <dbReference type="Pfam" id="PF00534"/>
    </source>
</evidence>
<gene>
    <name evidence="2" type="ORF">ACFFUR_07540</name>
</gene>
<proteinExistence type="predicted"/>
<organism evidence="2 3">
    <name type="scientific">Echinicola jeungdonensis</name>
    <dbReference type="NCBI Taxonomy" id="709343"/>
    <lineage>
        <taxon>Bacteria</taxon>
        <taxon>Pseudomonadati</taxon>
        <taxon>Bacteroidota</taxon>
        <taxon>Cytophagia</taxon>
        <taxon>Cytophagales</taxon>
        <taxon>Cyclobacteriaceae</taxon>
        <taxon>Echinicola</taxon>
    </lineage>
</organism>
<dbReference type="GO" id="GO:0016757">
    <property type="term" value="F:glycosyltransferase activity"/>
    <property type="evidence" value="ECO:0007669"/>
    <property type="project" value="UniProtKB-KW"/>
</dbReference>
<keyword evidence="2" id="KW-0328">Glycosyltransferase</keyword>
<dbReference type="SUPFAM" id="SSF53756">
    <property type="entry name" value="UDP-Glycosyltransferase/glycogen phosphorylase"/>
    <property type="match status" value="1"/>
</dbReference>
<accession>A0ABV5J4B3</accession>
<dbReference type="Gene3D" id="3.40.50.2000">
    <property type="entry name" value="Glycogen Phosphorylase B"/>
    <property type="match status" value="2"/>
</dbReference>
<reference evidence="2 3" key="1">
    <citation type="submission" date="2024-09" db="EMBL/GenBank/DDBJ databases">
        <authorList>
            <person name="Sun Q."/>
            <person name="Mori K."/>
        </authorList>
    </citation>
    <scope>NUCLEOTIDE SEQUENCE [LARGE SCALE GENOMIC DNA]</scope>
    <source>
        <strain evidence="2 3">CECT 7682</strain>
    </source>
</reference>
<sequence length="359" mass="42022">MRLLYLVNSLTALGGISNITNKKIEWLILNKDYEICVVVKKHHSDYEERFDGRLKIFNMNRTYQDLPFYEKILYGISFIKYIKDVFKKFRPDLCISLLSSVDFFILPLIGNKIPKILEIHASSVEIIQKSFPFKKLFYKLYNKIVVLNDLEKFEYGLSNIEVIPNFIFLNELNSDDLTKRKIIISGGRNEKLKQFDHQIYAWNRIYSDFKDWEYHLYIQGSNQDLNFYRNLIHPECTSLKIFPATNEFKKKLLESSIMVLTSKSESFSIMILEGFDTYNAVISYKTFSGPLTLIENGKGILVEMNDITQLAQSIAQVIENEDLRRKLITNAKEKVGLYSPNSIMEKWIGLFTQVINENN</sequence>
<protein>
    <submittedName>
        <fullName evidence="2">Glycosyltransferase</fullName>
        <ecNumber evidence="2">2.4.-.-</ecNumber>
    </submittedName>
</protein>
<dbReference type="Pfam" id="PF00534">
    <property type="entry name" value="Glycos_transf_1"/>
    <property type="match status" value="1"/>
</dbReference>
<dbReference type="Proteomes" id="UP001589654">
    <property type="component" value="Unassembled WGS sequence"/>
</dbReference>
<comment type="caution">
    <text evidence="2">The sequence shown here is derived from an EMBL/GenBank/DDBJ whole genome shotgun (WGS) entry which is preliminary data.</text>
</comment>
<dbReference type="PANTHER" id="PTHR12526:SF630">
    <property type="entry name" value="GLYCOSYLTRANSFERASE"/>
    <property type="match status" value="1"/>
</dbReference>
<keyword evidence="3" id="KW-1185">Reference proteome</keyword>
<keyword evidence="2" id="KW-0808">Transferase</keyword>
<feature type="domain" description="Glycosyl transferase family 1" evidence="1">
    <location>
        <begin position="178"/>
        <end position="333"/>
    </location>
</feature>
<dbReference type="RefSeq" id="WP_290246286.1">
    <property type="nucleotide sequence ID" value="NZ_JAUFQT010000001.1"/>
</dbReference>